<evidence type="ECO:0000313" key="1">
    <source>
        <dbReference type="EMBL" id="BBW97766.1"/>
    </source>
</evidence>
<protein>
    <submittedName>
        <fullName evidence="1">Uncharacterized protein</fullName>
    </submittedName>
</protein>
<dbReference type="AlphaFoldDB" id="A0A679FVM5"/>
<accession>A0A679FVM5</accession>
<reference evidence="2" key="1">
    <citation type="journal article" date="2020" name="Microbiol. Resour. Announc.">
        <title>Complete Genome Sequence of Geobacillus sp. Strain E55-1, Isolated from Mine Geyser in Japan.</title>
        <authorList>
            <person name="Miyazaki K."/>
            <person name="Hase E."/>
            <person name="Tokito N."/>
        </authorList>
    </citation>
    <scope>NUCLEOTIDE SEQUENCE [LARGE SCALE GENOMIC DNA]</scope>
    <source>
        <strain evidence="2">E55-1</strain>
    </source>
</reference>
<organism evidence="1 2">
    <name type="scientific">Geobacillus subterraneus</name>
    <dbReference type="NCBI Taxonomy" id="129338"/>
    <lineage>
        <taxon>Bacteria</taxon>
        <taxon>Bacillati</taxon>
        <taxon>Bacillota</taxon>
        <taxon>Bacilli</taxon>
        <taxon>Bacillales</taxon>
        <taxon>Anoxybacillaceae</taxon>
        <taxon>Geobacillus</taxon>
    </lineage>
</organism>
<gene>
    <name evidence="1" type="ORF">GsuE55_25990</name>
</gene>
<dbReference type="Proteomes" id="UP000501421">
    <property type="component" value="Chromosome"/>
</dbReference>
<sequence>MARKEEKQLELLSQHISCIQDGFSFRYIQFILKKELTYGYFVN</sequence>
<keyword evidence="2" id="KW-1185">Reference proteome</keyword>
<dbReference type="EMBL" id="AP022557">
    <property type="protein sequence ID" value="BBW97766.1"/>
    <property type="molecule type" value="Genomic_DNA"/>
</dbReference>
<proteinExistence type="predicted"/>
<evidence type="ECO:0000313" key="2">
    <source>
        <dbReference type="Proteomes" id="UP000501421"/>
    </source>
</evidence>
<name>A0A679FVM5_9BACL</name>